<dbReference type="RefSeq" id="WP_154456708.1">
    <property type="nucleotide sequence ID" value="NZ_VUMV01000001.1"/>
</dbReference>
<keyword evidence="5" id="KW-1185">Reference proteome</keyword>
<comment type="similarity">
    <text evidence="3">Belongs to the ScpA family.</text>
</comment>
<dbReference type="GO" id="GO:0005737">
    <property type="term" value="C:cytoplasm"/>
    <property type="evidence" value="ECO:0007669"/>
    <property type="project" value="UniProtKB-SubCell"/>
</dbReference>
<comment type="subcellular location">
    <subcellularLocation>
        <location evidence="3">Cytoplasm</location>
    </subcellularLocation>
    <text evidence="3">Associated with two foci at the outer edges of the nucleoid region in young cells, and at four foci within both cell halves in older cells.</text>
</comment>
<dbReference type="PANTHER" id="PTHR33969:SF2">
    <property type="entry name" value="SEGREGATION AND CONDENSATION PROTEIN A"/>
    <property type="match status" value="1"/>
</dbReference>
<proteinExistence type="inferred from homology"/>
<comment type="subunit">
    <text evidence="3">Component of a cohesin-like complex composed of ScpA, ScpB and the Smc homodimer, in which ScpA and ScpB bind to the head domain of Smc. The presence of the three proteins is required for the association of the complex with DNA.</text>
</comment>
<name>A0A7X2P633_9FIRM</name>
<comment type="function">
    <text evidence="3">Participates in chromosomal partition during cell division. May act via the formation of a condensin-like complex containing Smc and ScpB that pull DNA away from mid-cell into both cell halves.</text>
</comment>
<dbReference type="Gene3D" id="6.10.250.2410">
    <property type="match status" value="1"/>
</dbReference>
<evidence type="ECO:0000256" key="1">
    <source>
        <dbReference type="ARBA" id="ARBA00022829"/>
    </source>
</evidence>
<dbReference type="InterPro" id="IPR023093">
    <property type="entry name" value="ScpA-like_C"/>
</dbReference>
<keyword evidence="3" id="KW-0131">Cell cycle</keyword>
<keyword evidence="1 3" id="KW-0159">Chromosome partition</keyword>
<dbReference type="EMBL" id="VUMV01000001">
    <property type="protein sequence ID" value="MST80894.1"/>
    <property type="molecule type" value="Genomic_DNA"/>
</dbReference>
<sequence length="263" mass="30767">MAIEVKLQAFEGPLDLLLHLIEKNKIDIYDIPIAEITDQYLDYVRQMDHEDLDTTSEFMLMAATLIDIKCRMLLPREVNEEGEEEDPRDELVRQLLEYKEYKLLSMKLRDYMENAGDVVTRKQKLPREVAAFRPKADVQELLKDMTLDRLHSIFEFVLKRQEDKIDPIRSKFGHIEKDPVSLPDKLNYVEITARRKRKISFRGLLEDQDGKMQVIVTFLAVLELMKLGKIRVVQTETFGDIEIESLEDENDTTLVGDSYTEDL</sequence>
<evidence type="ECO:0000256" key="2">
    <source>
        <dbReference type="ARBA" id="ARBA00044777"/>
    </source>
</evidence>
<dbReference type="GO" id="GO:0006260">
    <property type="term" value="P:DNA replication"/>
    <property type="evidence" value="ECO:0007669"/>
    <property type="project" value="UniProtKB-UniRule"/>
</dbReference>
<dbReference type="Pfam" id="PF02616">
    <property type="entry name" value="SMC_ScpA"/>
    <property type="match status" value="1"/>
</dbReference>
<reference evidence="4 5" key="1">
    <citation type="submission" date="2019-08" db="EMBL/GenBank/DDBJ databases">
        <title>In-depth cultivation of the pig gut microbiome towards novel bacterial diversity and tailored functional studies.</title>
        <authorList>
            <person name="Wylensek D."/>
            <person name="Hitch T.C.A."/>
            <person name="Clavel T."/>
        </authorList>
    </citation>
    <scope>NUCLEOTIDE SEQUENCE [LARGE SCALE GENOMIC DNA]</scope>
    <source>
        <strain evidence="4 5">Oil+RF-744-WCA-WT-13</strain>
    </source>
</reference>
<protein>
    <recommendedName>
        <fullName evidence="2 3">Segregation and condensation protein A</fullName>
    </recommendedName>
</protein>
<accession>A0A7X2P633</accession>
<keyword evidence="3" id="KW-0963">Cytoplasm</keyword>
<dbReference type="HAMAP" id="MF_01805">
    <property type="entry name" value="ScpA"/>
    <property type="match status" value="1"/>
</dbReference>
<dbReference type="PANTHER" id="PTHR33969">
    <property type="entry name" value="SEGREGATION AND CONDENSATION PROTEIN A"/>
    <property type="match status" value="1"/>
</dbReference>
<comment type="caution">
    <text evidence="4">The sequence shown here is derived from an EMBL/GenBank/DDBJ whole genome shotgun (WGS) entry which is preliminary data.</text>
</comment>
<organism evidence="4 5">
    <name type="scientific">Bilifractor porci</name>
    <dbReference type="NCBI Taxonomy" id="2606636"/>
    <lineage>
        <taxon>Bacteria</taxon>
        <taxon>Bacillati</taxon>
        <taxon>Bacillota</taxon>
        <taxon>Clostridia</taxon>
        <taxon>Lachnospirales</taxon>
        <taxon>Lachnospiraceae</taxon>
        <taxon>Bilifractor</taxon>
    </lineage>
</organism>
<dbReference type="GO" id="GO:0007059">
    <property type="term" value="P:chromosome segregation"/>
    <property type="evidence" value="ECO:0007669"/>
    <property type="project" value="UniProtKB-UniRule"/>
</dbReference>
<dbReference type="Proteomes" id="UP000466864">
    <property type="component" value="Unassembled WGS sequence"/>
</dbReference>
<evidence type="ECO:0000256" key="3">
    <source>
        <dbReference type="HAMAP-Rule" id="MF_01805"/>
    </source>
</evidence>
<evidence type="ECO:0000313" key="5">
    <source>
        <dbReference type="Proteomes" id="UP000466864"/>
    </source>
</evidence>
<dbReference type="Gene3D" id="1.10.10.580">
    <property type="entry name" value="Structural maintenance of chromosome 1. Chain E"/>
    <property type="match status" value="1"/>
</dbReference>
<keyword evidence="3" id="KW-0132">Cell division</keyword>
<evidence type="ECO:0000313" key="4">
    <source>
        <dbReference type="EMBL" id="MST80894.1"/>
    </source>
</evidence>
<gene>
    <name evidence="3" type="primary">scpA</name>
    <name evidence="4" type="ORF">FYJ60_00890</name>
</gene>
<dbReference type="InterPro" id="IPR003768">
    <property type="entry name" value="ScpA"/>
</dbReference>
<dbReference type="AlphaFoldDB" id="A0A7X2P633"/>
<dbReference type="GO" id="GO:0051301">
    <property type="term" value="P:cell division"/>
    <property type="evidence" value="ECO:0007669"/>
    <property type="project" value="UniProtKB-KW"/>
</dbReference>